<keyword evidence="2" id="KW-0805">Transcription regulation</keyword>
<dbReference type="OrthoDB" id="6247875at2759"/>
<dbReference type="PRINTS" id="PR00449">
    <property type="entry name" value="RASTRNSFRMNG"/>
</dbReference>
<dbReference type="GO" id="GO:0005634">
    <property type="term" value="C:nucleus"/>
    <property type="evidence" value="ECO:0007669"/>
    <property type="project" value="UniProtKB-SubCell"/>
</dbReference>
<keyword evidence="10" id="KW-1185">Reference proteome</keyword>
<evidence type="ECO:0000256" key="6">
    <source>
        <dbReference type="PROSITE-ProRule" id="PRU00267"/>
    </source>
</evidence>
<evidence type="ECO:0000256" key="1">
    <source>
        <dbReference type="ARBA" id="ARBA00004123"/>
    </source>
</evidence>
<comment type="subcellular location">
    <subcellularLocation>
        <location evidence="1">Nucleus</location>
    </subcellularLocation>
</comment>
<dbReference type="GO" id="GO:0003924">
    <property type="term" value="F:GTPase activity"/>
    <property type="evidence" value="ECO:0007669"/>
    <property type="project" value="InterPro"/>
</dbReference>
<feature type="DNA-binding region" description="HMG box" evidence="6">
    <location>
        <begin position="87"/>
        <end position="155"/>
    </location>
</feature>
<dbReference type="InterPro" id="IPR001806">
    <property type="entry name" value="Small_GTPase"/>
</dbReference>
<dbReference type="SMART" id="SM00173">
    <property type="entry name" value="RAS"/>
    <property type="match status" value="1"/>
</dbReference>
<sequence length="837" mass="91521">MSQQSVNGASERPIISLLSKKPEMFLSGTMKFNTDSSSGSGCSEGSSTTPQADGIRDAVAKVLEGYDWNMIPVPVKHPNGEKRMTHVKRPMNAFMVWAQAARKKLADNHPHLHNAELSKTLGKLWRLLGDMEKRPFIDEAERLRLQHKREHPDYKYQPRRRKTNKRSTSEVAESAESAESAGTTNGGASRAPTTSQTTTTPTSATARKGKTAGAAKKQPPAPRPPKLYTSLSHVYEAAEREVYSPSSSLSGSSTESSLRGSPHTASGGGGPSAASLMQMMMTPPSQQQQQLQQHHYQTVSASHNCFDVVLDGTNNAGPGKRAVASPTATTGLARDGKLGSLHDLVAPHQQHQPTHEFFGGSCNVPSDLPDQMGIITHGLTSIIPVDNMDDSEYDQYVSHAAVMHHHHHHQQQQQQQQQQQTKGHSPPSVPNWMARCYYPATAGDLSVYSSKFYDDDKVPHPNGSAINPAGHYAANGRPVYAAASQYFSSHHHLPPQQQQQQQQHGLIQQQQQQQLHSAPYGSPINPIQQQHIRGGQQQPNMNHQEWSTARPRGAPPTAAWRRNEAKWDGKKLKPVTAAADPIVVTTIPLNPVDGATPAAQPPRSSSATVSERVAIPLLALESFTKNGRDLGKKIHTASSANFVDSGVTDAAGWVHCVVGGAENVWKVMKLIASGNLNLKIRMSAEHVTDRSKEEPYDFLFKVVLIGDSGVGKSNLLSRYARNEFSHEHSHKGTVGVEFATRTVPIDGRQIKAQFWDTAGQERYRAIGSAYYRGALGALLVYDLTDITTFNNAEVWLKEFRSFTDDDVVIMLVGNKSDLAAERRAVPILQAQRFAGTK</sequence>
<reference evidence="10" key="1">
    <citation type="submission" date="2017-01" db="EMBL/GenBank/DDBJ databases">
        <title>Comparative genomics of anhydrobiosis in the tardigrade Hypsibius dujardini.</title>
        <authorList>
            <person name="Yoshida Y."/>
            <person name="Koutsovoulos G."/>
            <person name="Laetsch D."/>
            <person name="Stevens L."/>
            <person name="Kumar S."/>
            <person name="Horikawa D."/>
            <person name="Ishino K."/>
            <person name="Komine S."/>
            <person name="Tomita M."/>
            <person name="Blaxter M."/>
            <person name="Arakawa K."/>
        </authorList>
    </citation>
    <scope>NUCLEOTIDE SEQUENCE [LARGE SCALE GENOMIC DNA]</scope>
    <source>
        <strain evidence="10">Z151</strain>
    </source>
</reference>
<feature type="compositionally biased region" description="Low complexity" evidence="7">
    <location>
        <begin position="494"/>
        <end position="516"/>
    </location>
</feature>
<feature type="region of interest" description="Disordered" evidence="7">
    <location>
        <begin position="148"/>
        <end position="228"/>
    </location>
</feature>
<accession>A0A1W0WL52</accession>
<dbReference type="Gene3D" id="1.10.30.10">
    <property type="entry name" value="High mobility group box domain"/>
    <property type="match status" value="1"/>
</dbReference>
<dbReference type="SUPFAM" id="SSF47095">
    <property type="entry name" value="HMG-box"/>
    <property type="match status" value="1"/>
</dbReference>
<dbReference type="InterPro" id="IPR027417">
    <property type="entry name" value="P-loop_NTPase"/>
</dbReference>
<dbReference type="InterPro" id="IPR050917">
    <property type="entry name" value="SOX_TF"/>
</dbReference>
<name>A0A1W0WL52_HYPEX</name>
<dbReference type="InterPro" id="IPR036910">
    <property type="entry name" value="HMG_box_dom_sf"/>
</dbReference>
<feature type="region of interest" description="Disordered" evidence="7">
    <location>
        <begin position="241"/>
        <end position="276"/>
    </location>
</feature>
<keyword evidence="3 6" id="KW-0238">DNA-binding</keyword>
<dbReference type="PROSITE" id="PS51419">
    <property type="entry name" value="RAB"/>
    <property type="match status" value="1"/>
</dbReference>
<feature type="compositionally biased region" description="Low complexity" evidence="7">
    <location>
        <begin position="244"/>
        <end position="265"/>
    </location>
</feature>
<feature type="compositionally biased region" description="Low complexity" evidence="7">
    <location>
        <begin position="411"/>
        <end position="420"/>
    </location>
</feature>
<dbReference type="Pfam" id="PF00505">
    <property type="entry name" value="HMG_box"/>
    <property type="match status" value="1"/>
</dbReference>
<dbReference type="FunFam" id="1.10.30.10:FF:000004">
    <property type="entry name" value="Transcription factor SOX-10"/>
    <property type="match status" value="1"/>
</dbReference>
<evidence type="ECO:0000256" key="3">
    <source>
        <dbReference type="ARBA" id="ARBA00023125"/>
    </source>
</evidence>
<dbReference type="SMART" id="SM00174">
    <property type="entry name" value="RHO"/>
    <property type="match status" value="1"/>
</dbReference>
<dbReference type="SMART" id="SM00175">
    <property type="entry name" value="RAB"/>
    <property type="match status" value="1"/>
</dbReference>
<dbReference type="PROSITE" id="PS51421">
    <property type="entry name" value="RAS"/>
    <property type="match status" value="1"/>
</dbReference>
<dbReference type="InterPro" id="IPR005225">
    <property type="entry name" value="Small_GTP-bd"/>
</dbReference>
<dbReference type="GO" id="GO:0000981">
    <property type="term" value="F:DNA-binding transcription factor activity, RNA polymerase II-specific"/>
    <property type="evidence" value="ECO:0007669"/>
    <property type="project" value="TreeGrafter"/>
</dbReference>
<dbReference type="AlphaFoldDB" id="A0A1W0WL52"/>
<evidence type="ECO:0000313" key="9">
    <source>
        <dbReference type="EMBL" id="OQV15909.1"/>
    </source>
</evidence>
<dbReference type="EMBL" id="MTYJ01000081">
    <property type="protein sequence ID" value="OQV15909.1"/>
    <property type="molecule type" value="Genomic_DNA"/>
</dbReference>
<evidence type="ECO:0000313" key="10">
    <source>
        <dbReference type="Proteomes" id="UP000192578"/>
    </source>
</evidence>
<dbReference type="GO" id="GO:0005525">
    <property type="term" value="F:GTP binding"/>
    <property type="evidence" value="ECO:0007669"/>
    <property type="project" value="InterPro"/>
</dbReference>
<dbReference type="InterPro" id="IPR022151">
    <property type="entry name" value="Sox_N"/>
</dbReference>
<dbReference type="SUPFAM" id="SSF52540">
    <property type="entry name" value="P-loop containing nucleoside triphosphate hydrolases"/>
    <property type="match status" value="1"/>
</dbReference>
<dbReference type="CDD" id="cd22031">
    <property type="entry name" value="HMG-box_SoxE"/>
    <property type="match status" value="1"/>
</dbReference>
<comment type="caution">
    <text evidence="9">The sequence shown here is derived from an EMBL/GenBank/DDBJ whole genome shotgun (WGS) entry which is preliminary data.</text>
</comment>
<evidence type="ECO:0000256" key="2">
    <source>
        <dbReference type="ARBA" id="ARBA00023015"/>
    </source>
</evidence>
<dbReference type="PANTHER" id="PTHR45803:SF5">
    <property type="entry name" value="SOX100B"/>
    <property type="match status" value="1"/>
</dbReference>
<evidence type="ECO:0000256" key="5">
    <source>
        <dbReference type="ARBA" id="ARBA00023242"/>
    </source>
</evidence>
<proteinExistence type="predicted"/>
<keyword evidence="4" id="KW-0804">Transcription</keyword>
<keyword evidence="5 6" id="KW-0539">Nucleus</keyword>
<dbReference type="Pfam" id="PF12444">
    <property type="entry name" value="Sox_N"/>
    <property type="match status" value="1"/>
</dbReference>
<evidence type="ECO:0000256" key="7">
    <source>
        <dbReference type="SAM" id="MobiDB-lite"/>
    </source>
</evidence>
<dbReference type="SMART" id="SM00398">
    <property type="entry name" value="HMG"/>
    <property type="match status" value="1"/>
</dbReference>
<protein>
    <submittedName>
        <fullName evidence="9">Ras-related protein RABA2a</fullName>
    </submittedName>
</protein>
<gene>
    <name evidence="9" type="ORF">BV898_10005</name>
</gene>
<feature type="domain" description="HMG box" evidence="8">
    <location>
        <begin position="87"/>
        <end position="155"/>
    </location>
</feature>
<dbReference type="Gene3D" id="3.40.50.300">
    <property type="entry name" value="P-loop containing nucleotide triphosphate hydrolases"/>
    <property type="match status" value="1"/>
</dbReference>
<feature type="region of interest" description="Disordered" evidence="7">
    <location>
        <begin position="489"/>
        <end position="522"/>
    </location>
</feature>
<organism evidence="9 10">
    <name type="scientific">Hypsibius exemplaris</name>
    <name type="common">Freshwater tardigrade</name>
    <dbReference type="NCBI Taxonomy" id="2072580"/>
    <lineage>
        <taxon>Eukaryota</taxon>
        <taxon>Metazoa</taxon>
        <taxon>Ecdysozoa</taxon>
        <taxon>Tardigrada</taxon>
        <taxon>Eutardigrada</taxon>
        <taxon>Parachela</taxon>
        <taxon>Hypsibioidea</taxon>
        <taxon>Hypsibiidae</taxon>
        <taxon>Hypsibius</taxon>
    </lineage>
</organism>
<evidence type="ECO:0000256" key="4">
    <source>
        <dbReference type="ARBA" id="ARBA00023163"/>
    </source>
</evidence>
<dbReference type="Pfam" id="PF00071">
    <property type="entry name" value="Ras"/>
    <property type="match status" value="1"/>
</dbReference>
<feature type="region of interest" description="Disordered" evidence="7">
    <location>
        <begin position="403"/>
        <end position="432"/>
    </location>
</feature>
<dbReference type="InterPro" id="IPR009071">
    <property type="entry name" value="HMG_box_dom"/>
</dbReference>
<dbReference type="Proteomes" id="UP000192578">
    <property type="component" value="Unassembled WGS sequence"/>
</dbReference>
<dbReference type="GO" id="GO:0000978">
    <property type="term" value="F:RNA polymerase II cis-regulatory region sequence-specific DNA binding"/>
    <property type="evidence" value="ECO:0007669"/>
    <property type="project" value="TreeGrafter"/>
</dbReference>
<dbReference type="PANTHER" id="PTHR45803">
    <property type="entry name" value="SOX100B"/>
    <property type="match status" value="1"/>
</dbReference>
<dbReference type="PROSITE" id="PS50118">
    <property type="entry name" value="HMG_BOX_2"/>
    <property type="match status" value="1"/>
</dbReference>
<dbReference type="FunFam" id="3.40.50.300:FF:001447">
    <property type="entry name" value="Ras-related protein Rab-1B"/>
    <property type="match status" value="1"/>
</dbReference>
<dbReference type="NCBIfam" id="TIGR00231">
    <property type="entry name" value="small_GTP"/>
    <property type="match status" value="1"/>
</dbReference>
<feature type="region of interest" description="Disordered" evidence="7">
    <location>
        <begin position="537"/>
        <end position="557"/>
    </location>
</feature>
<evidence type="ECO:0000259" key="8">
    <source>
        <dbReference type="PROSITE" id="PS50118"/>
    </source>
</evidence>
<feature type="compositionally biased region" description="Low complexity" evidence="7">
    <location>
        <begin position="188"/>
        <end position="218"/>
    </location>
</feature>
<feature type="compositionally biased region" description="Low complexity" evidence="7">
    <location>
        <begin position="169"/>
        <end position="181"/>
    </location>
</feature>